<reference evidence="2" key="1">
    <citation type="journal article" date="2014" name="Genome Biol. Evol.">
        <title>Pangenome evidence for extensive interdomain horizontal transfer affecting lineage core and shell genes in uncultured planktonic thaumarchaeota and euryarchaeota.</title>
        <authorList>
            <person name="Deschamps P."/>
            <person name="Zivanovic Y."/>
            <person name="Moreira D."/>
            <person name="Rodriguez-Valera F."/>
            <person name="Lopez-Garcia P."/>
        </authorList>
    </citation>
    <scope>NUCLEOTIDE SEQUENCE</scope>
</reference>
<dbReference type="GO" id="GO:0004066">
    <property type="term" value="F:asparagine synthase (glutamine-hydrolyzing) activity"/>
    <property type="evidence" value="ECO:0007669"/>
    <property type="project" value="UniProtKB-EC"/>
</dbReference>
<evidence type="ECO:0000313" key="2">
    <source>
        <dbReference type="EMBL" id="AIF11626.1"/>
    </source>
</evidence>
<protein>
    <submittedName>
        <fullName evidence="2">Asparagine synthase (Glutamine-hydrolyzing) (AsnB, ASNS)</fullName>
        <ecNumber evidence="2">6.3.5.4</ecNumber>
    </submittedName>
</protein>
<dbReference type="Gene3D" id="3.40.50.620">
    <property type="entry name" value="HUPs"/>
    <property type="match status" value="1"/>
</dbReference>
<dbReference type="EC" id="6.3.5.4" evidence="2"/>
<evidence type="ECO:0000259" key="1">
    <source>
        <dbReference type="Pfam" id="PF00733"/>
    </source>
</evidence>
<dbReference type="SUPFAM" id="SSF52402">
    <property type="entry name" value="Adenine nucleotide alpha hydrolases-like"/>
    <property type="match status" value="1"/>
</dbReference>
<dbReference type="PANTHER" id="PTHR43284">
    <property type="entry name" value="ASPARAGINE SYNTHETASE (GLUTAMINE-HYDROLYZING)"/>
    <property type="match status" value="1"/>
</dbReference>
<dbReference type="InterPro" id="IPR001962">
    <property type="entry name" value="Asn_synthase"/>
</dbReference>
<dbReference type="PANTHER" id="PTHR43284:SF1">
    <property type="entry name" value="ASPARAGINE SYNTHETASE"/>
    <property type="match status" value="1"/>
</dbReference>
<dbReference type="InterPro" id="IPR051786">
    <property type="entry name" value="ASN_synthetase/amidase"/>
</dbReference>
<dbReference type="CDD" id="cd01991">
    <property type="entry name" value="Asn_synthase_B_C"/>
    <property type="match status" value="1"/>
</dbReference>
<proteinExistence type="predicted"/>
<dbReference type="InterPro" id="IPR014729">
    <property type="entry name" value="Rossmann-like_a/b/a_fold"/>
</dbReference>
<feature type="domain" description="Asparagine synthetase" evidence="1">
    <location>
        <begin position="20"/>
        <end position="359"/>
    </location>
</feature>
<accession>A0A075H5J4</accession>
<name>A0A075H5J4_9ARCH</name>
<keyword evidence="2" id="KW-0436">Ligase</keyword>
<gene>
    <name evidence="2" type="primary">ASNS</name>
    <name evidence="2" type="synonym">asnB</name>
</gene>
<dbReference type="AlphaFoldDB" id="A0A075H5J4"/>
<dbReference type="GO" id="GO:0005829">
    <property type="term" value="C:cytosol"/>
    <property type="evidence" value="ECO:0007669"/>
    <property type="project" value="TreeGrafter"/>
</dbReference>
<dbReference type="Pfam" id="PF00733">
    <property type="entry name" value="Asn_synthase"/>
    <property type="match status" value="1"/>
</dbReference>
<dbReference type="GO" id="GO:0006529">
    <property type="term" value="P:asparagine biosynthetic process"/>
    <property type="evidence" value="ECO:0007669"/>
    <property type="project" value="InterPro"/>
</dbReference>
<sequence>MDFNNTKIKSEENCIDLAENLIQEVFDKELNKSQKICTTLSSGIDSTLIATLLKHHFPEKKIHAVSVKFSESNDESKDAKKIADKLDIDHSILHIENFLEELPKQIGIVKSPFWDLHWFHITRKAKTLSDYFISGDGGDELFGGYTFRYEKFLSTTNDSASVNERVQSYLNCHERDWVPDQEKLFSKKIQFSWDEIFQLLKPNFDNKLSLLNQVYLADFHGKLLFNMIPLYRKFHDHFNIKYVAPMLSHKLISLSAQLPDNLKYGNDKKLGKILLRKLLQKYKIDTLVTKKKQGFSINTQNLWKKYGQKICMYFLDESRIIRDGWINSEWVSKYIDNKDLEVRYVNKFLGLLAFEIWYRMFITKEMNDDEKIKNIMNYFCYISAHYS</sequence>
<dbReference type="EMBL" id="KF900922">
    <property type="protein sequence ID" value="AIF11626.1"/>
    <property type="molecule type" value="Genomic_DNA"/>
</dbReference>
<organism evidence="2">
    <name type="scientific">uncultured marine thaumarchaeote KM3_53_B02</name>
    <dbReference type="NCBI Taxonomy" id="1456180"/>
    <lineage>
        <taxon>Archaea</taxon>
        <taxon>Nitrososphaerota</taxon>
        <taxon>environmental samples</taxon>
    </lineage>
</organism>